<dbReference type="WBParaSite" id="ES5_v2.g13433.t1">
    <property type="protein sequence ID" value="ES5_v2.g13433.t1"/>
    <property type="gene ID" value="ES5_v2.g13433"/>
</dbReference>
<evidence type="ECO:0000313" key="1">
    <source>
        <dbReference type="Proteomes" id="UP000887579"/>
    </source>
</evidence>
<accession>A0AC34F8F9</accession>
<dbReference type="Proteomes" id="UP000887579">
    <property type="component" value="Unplaced"/>
</dbReference>
<name>A0AC34F8F9_9BILA</name>
<organism evidence="1 2">
    <name type="scientific">Panagrolaimus sp. ES5</name>
    <dbReference type="NCBI Taxonomy" id="591445"/>
    <lineage>
        <taxon>Eukaryota</taxon>
        <taxon>Metazoa</taxon>
        <taxon>Ecdysozoa</taxon>
        <taxon>Nematoda</taxon>
        <taxon>Chromadorea</taxon>
        <taxon>Rhabditida</taxon>
        <taxon>Tylenchina</taxon>
        <taxon>Panagrolaimomorpha</taxon>
        <taxon>Panagrolaimoidea</taxon>
        <taxon>Panagrolaimidae</taxon>
        <taxon>Panagrolaimus</taxon>
    </lineage>
</organism>
<reference evidence="2" key="1">
    <citation type="submission" date="2022-11" db="UniProtKB">
        <authorList>
            <consortium name="WormBaseParasite"/>
        </authorList>
    </citation>
    <scope>IDENTIFICATION</scope>
</reference>
<proteinExistence type="predicted"/>
<sequence length="222" mass="25191">MFPWLPFLTFPDSKRRKRQFQIYFPPQNESNSILCSVEVFSQIPNKEIEIHLAPTRLSNRSTPTSPIPSTSSKSPRSGSGLASSRPPSARDKKPLFAPPIEPKPSRNQRKGLETSSAMLELFGGTQPLIQITTSSKDKNDEKLEEPMKEAIPTEWEIIKTHPSTSSAFQVRIINSTSIEQMFDEKNTDWLAWLISICFAIYLLEIALRAGLYGRRILDNRRS</sequence>
<evidence type="ECO:0000313" key="2">
    <source>
        <dbReference type="WBParaSite" id="ES5_v2.g13433.t1"/>
    </source>
</evidence>
<protein>
    <submittedName>
        <fullName evidence="2">Uncharacterized protein</fullName>
    </submittedName>
</protein>